<dbReference type="EMBL" id="MRVI01000001">
    <property type="protein sequence ID" value="OOC63106.1"/>
    <property type="molecule type" value="Genomic_DNA"/>
</dbReference>
<reference evidence="2 3" key="2">
    <citation type="submission" date="2016-12" db="EMBL/GenBank/DDBJ databases">
        <title>Genome sequencing and description of Paenibacillus sp. nov. from high altitude lake in the Indian Trans- Himalayas.</title>
        <authorList>
            <person name="Kiran S."/>
            <person name="Swarnkar M.K."/>
            <person name="Rana A."/>
            <person name="Tewari R."/>
            <person name="Gulati A."/>
        </authorList>
    </citation>
    <scope>NUCLEOTIDE SEQUENCE [LARGE SCALE GENOMIC DNA]</scope>
    <source>
        <strain evidence="2 3">IHBB 9951</strain>
    </source>
</reference>
<keyword evidence="1" id="KW-0167">Capsid protein</keyword>
<dbReference type="EMBL" id="CP016809">
    <property type="protein sequence ID" value="ANY74720.1"/>
    <property type="molecule type" value="Genomic_DNA"/>
</dbReference>
<accession>A0A1B2E437</accession>
<evidence type="ECO:0000313" key="2">
    <source>
        <dbReference type="EMBL" id="OOC63106.1"/>
    </source>
</evidence>
<evidence type="ECO:0000313" key="1">
    <source>
        <dbReference type="EMBL" id="ANY74720.1"/>
    </source>
</evidence>
<dbReference type="InterPro" id="IPR012851">
    <property type="entry name" value="Spore_coat_CotF-like"/>
</dbReference>
<keyword evidence="1" id="KW-0946">Virion</keyword>
<evidence type="ECO:0000313" key="3">
    <source>
        <dbReference type="Proteomes" id="UP000189059"/>
    </source>
</evidence>
<protein>
    <submittedName>
        <fullName evidence="1">Coat protein F</fullName>
    </submittedName>
    <submittedName>
        <fullName evidence="2">Spore coat protein</fullName>
    </submittedName>
</protein>
<gene>
    <name evidence="2" type="ORF">BBD40_15275</name>
    <name evidence="1" type="ORF">BBD41_20335</name>
</gene>
<dbReference type="KEGG" id="pib:BBD41_20335"/>
<keyword evidence="3" id="KW-1185">Reference proteome</keyword>
<dbReference type="Pfam" id="PF07875">
    <property type="entry name" value="Coat_F"/>
    <property type="match status" value="1"/>
</dbReference>
<organism evidence="1">
    <name type="scientific">Paenibacillus ihbetae</name>
    <dbReference type="NCBI Taxonomy" id="1870820"/>
    <lineage>
        <taxon>Bacteria</taxon>
        <taxon>Bacillati</taxon>
        <taxon>Bacillota</taxon>
        <taxon>Bacilli</taxon>
        <taxon>Bacillales</taxon>
        <taxon>Paenibacillaceae</taxon>
        <taxon>Paenibacillus</taxon>
    </lineage>
</organism>
<dbReference type="Proteomes" id="UP000189059">
    <property type="component" value="Unassembled WGS sequence"/>
</dbReference>
<dbReference type="RefSeq" id="WP_077567857.1">
    <property type="nucleotide sequence ID" value="NZ_CP016809.1"/>
</dbReference>
<sequence>MASIGNASFLPEQDLLSTILGELKRTAREYTTATTESSCPAVRHMFESLTADTLKLQGELYALMKQQNMYSAGSYALKVDVDKQHKQAQQSVQKARDIISQKSAAMGPFAHQPNVASHGANVPPLS</sequence>
<dbReference type="OrthoDB" id="2382401at2"/>
<name>A0A1B2E437_9BACL</name>
<proteinExistence type="predicted"/>
<dbReference type="AlphaFoldDB" id="A0A1B2E437"/>
<reference evidence="1" key="1">
    <citation type="submission" date="2016-08" db="EMBL/GenBank/DDBJ databases">
        <title>Complete Genome Seqeunce of Paenibacillus sp. nov. IHBB 9852 from high altitute lake of Indian trans-Himalayas.</title>
        <authorList>
            <person name="Kiran S."/>
            <person name="Swarnkar M.K."/>
            <person name="Rana A."/>
            <person name="Tewari R."/>
            <person name="Gulati A."/>
        </authorList>
    </citation>
    <scope>NUCLEOTIDE SEQUENCE [LARGE SCALE GENOMIC DNA]</scope>
    <source>
        <strain evidence="1">IHBB 9852</strain>
    </source>
</reference>